<feature type="domain" description="Tyrosine-protein phosphatase" evidence="6">
    <location>
        <begin position="30"/>
        <end position="262"/>
    </location>
</feature>
<dbReference type="InterPro" id="IPR016130">
    <property type="entry name" value="Tyr_Pase_AS"/>
</dbReference>
<evidence type="ECO:0000313" key="9">
    <source>
        <dbReference type="Proteomes" id="UP000828390"/>
    </source>
</evidence>
<evidence type="ECO:0000256" key="2">
    <source>
        <dbReference type="ARBA" id="ARBA00013064"/>
    </source>
</evidence>
<dbReference type="GO" id="GO:0004725">
    <property type="term" value="F:protein tyrosine phosphatase activity"/>
    <property type="evidence" value="ECO:0007669"/>
    <property type="project" value="UniProtKB-EC"/>
</dbReference>
<evidence type="ECO:0000259" key="6">
    <source>
        <dbReference type="PROSITE" id="PS50055"/>
    </source>
</evidence>
<dbReference type="PANTHER" id="PTHR19134">
    <property type="entry name" value="RECEPTOR-TYPE TYROSINE-PROTEIN PHOSPHATASE"/>
    <property type="match status" value="1"/>
</dbReference>
<keyword evidence="3" id="KW-0378">Hydrolase</keyword>
<evidence type="ECO:0000256" key="3">
    <source>
        <dbReference type="ARBA" id="ARBA00022801"/>
    </source>
</evidence>
<dbReference type="CDD" id="cd00047">
    <property type="entry name" value="PTPc"/>
    <property type="match status" value="1"/>
</dbReference>
<sequence length="574" mass="66818">MSPNFIYFYVSAEHPGVVDCREFSDSPVVRINLRKVSKVNVNVSCDNLPYEMFAKGLDLDHQWYLFENIRPTEEFVGDFWRMIWQKKCSKIIMLTRLVEHNKVKCCQYWPDDGQKMYGAVTVEVKDTDTFSDYTIRTFVVSAVRTTIKRCWTQGAESRLVKHFHLESWSDRHVPEYPSSVIHFFNMIRHADIKENNVPILVHCSAGIGRTGTFLGLDYLLDQANAEGYINVFQCVQNLRSQRVNMVQNQDQYVFLHEAVAEALFCPSIAIHSERFPYHYKSMLELEPGSKTSKLEHEFGKLQHVTKYHESLKTSFYESEEYIAAKSMENAEKNRTRNILPNDSHRPFLSTRVEGTNDYINAVFLSSYRNPKCFLVTQNPLSDTIVDFWRMVYEYKVCTIITLDRITKPSEIYWPVESETITYIPFQLQHVTDVDHVTHIERTIKLTNAGEPKEKALLIKQYECRFWRSDSQVPVSGEGALLAVYEQAQKWQAVNGSPPIVAHCLNGSSKSGLFCVVTATIDRLKHEREVTLQHTLKQMRVNRHQIIPTYEQYRYCHDVIMEYMRLIDPCIGFGI</sequence>
<dbReference type="Proteomes" id="UP000828390">
    <property type="component" value="Unassembled WGS sequence"/>
</dbReference>
<dbReference type="PROSITE" id="PS50055">
    <property type="entry name" value="TYR_PHOSPHATASE_PTP"/>
    <property type="match status" value="2"/>
</dbReference>
<dbReference type="InterPro" id="IPR029021">
    <property type="entry name" value="Prot-tyrosine_phosphatase-like"/>
</dbReference>
<dbReference type="SMART" id="SM00194">
    <property type="entry name" value="PTPc"/>
    <property type="match status" value="2"/>
</dbReference>
<dbReference type="PROSITE" id="PS50056">
    <property type="entry name" value="TYR_PHOSPHATASE_2"/>
    <property type="match status" value="2"/>
</dbReference>
<evidence type="ECO:0000256" key="1">
    <source>
        <dbReference type="ARBA" id="ARBA00009580"/>
    </source>
</evidence>
<dbReference type="InterPro" id="IPR000387">
    <property type="entry name" value="Tyr_Pase_dom"/>
</dbReference>
<dbReference type="AlphaFoldDB" id="A0A9D4QJX3"/>
<organism evidence="8 9">
    <name type="scientific">Dreissena polymorpha</name>
    <name type="common">Zebra mussel</name>
    <name type="synonym">Mytilus polymorpha</name>
    <dbReference type="NCBI Taxonomy" id="45954"/>
    <lineage>
        <taxon>Eukaryota</taxon>
        <taxon>Metazoa</taxon>
        <taxon>Spiralia</taxon>
        <taxon>Lophotrochozoa</taxon>
        <taxon>Mollusca</taxon>
        <taxon>Bivalvia</taxon>
        <taxon>Autobranchia</taxon>
        <taxon>Heteroconchia</taxon>
        <taxon>Euheterodonta</taxon>
        <taxon>Imparidentia</taxon>
        <taxon>Neoheterodontei</taxon>
        <taxon>Myida</taxon>
        <taxon>Dreissenoidea</taxon>
        <taxon>Dreissenidae</taxon>
        <taxon>Dreissena</taxon>
    </lineage>
</organism>
<evidence type="ECO:0000313" key="8">
    <source>
        <dbReference type="EMBL" id="KAH3833879.1"/>
    </source>
</evidence>
<reference evidence="8" key="2">
    <citation type="submission" date="2020-11" db="EMBL/GenBank/DDBJ databases">
        <authorList>
            <person name="McCartney M.A."/>
            <person name="Auch B."/>
            <person name="Kono T."/>
            <person name="Mallez S."/>
            <person name="Becker A."/>
            <person name="Gohl D.M."/>
            <person name="Silverstein K.A.T."/>
            <person name="Koren S."/>
            <person name="Bechman K.B."/>
            <person name="Herman A."/>
            <person name="Abrahante J.E."/>
            <person name="Garbe J."/>
        </authorList>
    </citation>
    <scope>NUCLEOTIDE SEQUENCE</scope>
    <source>
        <strain evidence="8">Duluth1</strain>
        <tissue evidence="8">Whole animal</tissue>
    </source>
</reference>
<evidence type="ECO:0000256" key="5">
    <source>
        <dbReference type="ARBA" id="ARBA00051722"/>
    </source>
</evidence>
<dbReference type="EMBL" id="JAIWYP010000004">
    <property type="protein sequence ID" value="KAH3833879.1"/>
    <property type="molecule type" value="Genomic_DNA"/>
</dbReference>
<name>A0A9D4QJX3_DREPO</name>
<comment type="caution">
    <text evidence="8">The sequence shown here is derived from an EMBL/GenBank/DDBJ whole genome shotgun (WGS) entry which is preliminary data.</text>
</comment>
<accession>A0A9D4QJX3</accession>
<reference evidence="8" key="1">
    <citation type="journal article" date="2019" name="bioRxiv">
        <title>The Genome of the Zebra Mussel, Dreissena polymorpha: A Resource for Invasive Species Research.</title>
        <authorList>
            <person name="McCartney M.A."/>
            <person name="Auch B."/>
            <person name="Kono T."/>
            <person name="Mallez S."/>
            <person name="Zhang Y."/>
            <person name="Obille A."/>
            <person name="Becker A."/>
            <person name="Abrahante J.E."/>
            <person name="Garbe J."/>
            <person name="Badalamenti J.P."/>
            <person name="Herman A."/>
            <person name="Mangelson H."/>
            <person name="Liachko I."/>
            <person name="Sullivan S."/>
            <person name="Sone E.D."/>
            <person name="Koren S."/>
            <person name="Silverstein K.A.T."/>
            <person name="Beckman K.B."/>
            <person name="Gohl D.M."/>
        </authorList>
    </citation>
    <scope>NUCLEOTIDE SEQUENCE</scope>
    <source>
        <strain evidence="8">Duluth1</strain>
        <tissue evidence="8">Whole animal</tissue>
    </source>
</reference>
<comment type="similarity">
    <text evidence="1">Belongs to the protein-tyrosine phosphatase family.</text>
</comment>
<proteinExistence type="inferred from homology"/>
<protein>
    <recommendedName>
        <fullName evidence="2">protein-tyrosine-phosphatase</fullName>
        <ecNumber evidence="2">3.1.3.48</ecNumber>
    </recommendedName>
</protein>
<keyword evidence="4" id="KW-0904">Protein phosphatase</keyword>
<dbReference type="FunFam" id="3.90.190.10:FF:000185">
    <property type="entry name" value="Predicted protein"/>
    <property type="match status" value="1"/>
</dbReference>
<dbReference type="PANTHER" id="PTHR19134:SF562">
    <property type="entry name" value="PROTEIN-TYROSINE-PHOSPHATASE"/>
    <property type="match status" value="1"/>
</dbReference>
<dbReference type="InterPro" id="IPR050348">
    <property type="entry name" value="Protein-Tyr_Phosphatase"/>
</dbReference>
<gene>
    <name evidence="8" type="ORF">DPMN_107195</name>
</gene>
<evidence type="ECO:0000256" key="4">
    <source>
        <dbReference type="ARBA" id="ARBA00022912"/>
    </source>
</evidence>
<dbReference type="Gene3D" id="3.90.190.10">
    <property type="entry name" value="Protein tyrosine phosphatase superfamily"/>
    <property type="match status" value="2"/>
</dbReference>
<feature type="domain" description="Tyrosine specific protein phosphatases" evidence="7">
    <location>
        <begin position="181"/>
        <end position="253"/>
    </location>
</feature>
<dbReference type="SMART" id="SM00404">
    <property type="entry name" value="PTPc_motif"/>
    <property type="match status" value="2"/>
</dbReference>
<dbReference type="Pfam" id="PF00102">
    <property type="entry name" value="Y_phosphatase"/>
    <property type="match status" value="2"/>
</dbReference>
<dbReference type="SUPFAM" id="SSF52799">
    <property type="entry name" value="(Phosphotyrosine protein) phosphatases II"/>
    <property type="match status" value="2"/>
</dbReference>
<dbReference type="EC" id="3.1.3.48" evidence="2"/>
<dbReference type="PRINTS" id="PR00700">
    <property type="entry name" value="PRTYPHPHTASE"/>
</dbReference>
<feature type="domain" description="Tyrosine-protein phosphatase" evidence="6">
    <location>
        <begin position="294"/>
        <end position="562"/>
    </location>
</feature>
<comment type="catalytic activity">
    <reaction evidence="5">
        <text>O-phospho-L-tyrosyl-[protein] + H2O = L-tyrosyl-[protein] + phosphate</text>
        <dbReference type="Rhea" id="RHEA:10684"/>
        <dbReference type="Rhea" id="RHEA-COMP:10136"/>
        <dbReference type="Rhea" id="RHEA-COMP:20101"/>
        <dbReference type="ChEBI" id="CHEBI:15377"/>
        <dbReference type="ChEBI" id="CHEBI:43474"/>
        <dbReference type="ChEBI" id="CHEBI:46858"/>
        <dbReference type="ChEBI" id="CHEBI:61978"/>
        <dbReference type="EC" id="3.1.3.48"/>
    </reaction>
</comment>
<dbReference type="PROSITE" id="PS00383">
    <property type="entry name" value="TYR_PHOSPHATASE_1"/>
    <property type="match status" value="1"/>
</dbReference>
<feature type="domain" description="Tyrosine specific protein phosphatases" evidence="7">
    <location>
        <begin position="477"/>
        <end position="553"/>
    </location>
</feature>
<keyword evidence="9" id="KW-1185">Reference proteome</keyword>
<dbReference type="InterPro" id="IPR000242">
    <property type="entry name" value="PTP_cat"/>
</dbReference>
<dbReference type="InterPro" id="IPR003595">
    <property type="entry name" value="Tyr_Pase_cat"/>
</dbReference>
<dbReference type="FunFam" id="3.90.190.10:FF:000102">
    <property type="entry name" value="Receptor-type tyrosine-protein phosphatase"/>
    <property type="match status" value="1"/>
</dbReference>
<evidence type="ECO:0000259" key="7">
    <source>
        <dbReference type="PROSITE" id="PS50056"/>
    </source>
</evidence>